<evidence type="ECO:0000313" key="2">
    <source>
        <dbReference type="Proteomes" id="UP000366051"/>
    </source>
</evidence>
<organism evidence="1 2">
    <name type="scientific">Heliorestis convoluta</name>
    <dbReference type="NCBI Taxonomy" id="356322"/>
    <lineage>
        <taxon>Bacteria</taxon>
        <taxon>Bacillati</taxon>
        <taxon>Bacillota</taxon>
        <taxon>Clostridia</taxon>
        <taxon>Eubacteriales</taxon>
        <taxon>Heliobacteriaceae</taxon>
        <taxon>Heliorestis</taxon>
    </lineage>
</organism>
<keyword evidence="2" id="KW-1185">Reference proteome</keyword>
<reference evidence="2" key="1">
    <citation type="submission" date="2019-11" db="EMBL/GenBank/DDBJ databases">
        <title>Genome sequence of Heliorestis convoluta strain HH, an alkaliphilic and minimalistic phototrophic bacterium from a soda lake in Egypt.</title>
        <authorList>
            <person name="Dewey E.D."/>
            <person name="Stokes L.M."/>
            <person name="Burchell B.M."/>
            <person name="Shaffer K.N."/>
            <person name="Huntington A.M."/>
            <person name="Baker J.M."/>
            <person name="Nadendla S."/>
            <person name="Giglio M.G."/>
            <person name="Touchman J.W."/>
            <person name="Blankenship R.E."/>
            <person name="Madigan M.T."/>
            <person name="Sattley W.M."/>
        </authorList>
    </citation>
    <scope>NUCLEOTIDE SEQUENCE [LARGE SCALE GENOMIC DNA]</scope>
    <source>
        <strain evidence="2">HH</strain>
    </source>
</reference>
<accession>A0A5Q2N439</accession>
<dbReference type="KEGG" id="hcv:FTV88_2268"/>
<protein>
    <submittedName>
        <fullName evidence="1">Uncharacterized protein</fullName>
    </submittedName>
</protein>
<proteinExistence type="predicted"/>
<name>A0A5Q2N439_9FIRM</name>
<dbReference type="EMBL" id="CP045875">
    <property type="protein sequence ID" value="QGG48366.1"/>
    <property type="molecule type" value="Genomic_DNA"/>
</dbReference>
<evidence type="ECO:0000313" key="1">
    <source>
        <dbReference type="EMBL" id="QGG48366.1"/>
    </source>
</evidence>
<dbReference type="AlphaFoldDB" id="A0A5Q2N439"/>
<sequence length="41" mass="5025">MQLELCIDEFFQRMLQRQLPSLYQYIVKELGLAKVMHRNLK</sequence>
<dbReference type="Proteomes" id="UP000366051">
    <property type="component" value="Chromosome"/>
</dbReference>
<gene>
    <name evidence="1" type="ORF">FTV88_2268</name>
</gene>